<sequence length="241" mass="28179">MPASDYSIRMMPYINTTHSMHLVQQLCRCAVLTTCTPRLRPYLMRSLRLPKANHLLSLLFPTVIDVDDEDEIDMYTPSVETSDHHGNDVQILLEKSLHGLRRLMAERLTPAALDRLDSRNCRHRQLITRKVEDYFAARQRIAYLQHQSSSLTNDVTIRQQTVKDMKRRLSKETARSERIRRSQTKESNDIKLVIARANQRIQCHLRHERRGTVPSKKHPINNSCYVSISKRREALRGSREE</sequence>
<dbReference type="EMBL" id="ML122356">
    <property type="protein sequence ID" value="RPD52502.1"/>
    <property type="molecule type" value="Genomic_DNA"/>
</dbReference>
<reference evidence="1" key="1">
    <citation type="journal article" date="2018" name="Genome Biol. Evol.">
        <title>Genomics and development of Lentinus tigrinus, a white-rot wood-decaying mushroom with dimorphic fruiting bodies.</title>
        <authorList>
            <person name="Wu B."/>
            <person name="Xu Z."/>
            <person name="Knudson A."/>
            <person name="Carlson A."/>
            <person name="Chen N."/>
            <person name="Kovaka S."/>
            <person name="LaButti K."/>
            <person name="Lipzen A."/>
            <person name="Pennachio C."/>
            <person name="Riley R."/>
            <person name="Schakwitz W."/>
            <person name="Umezawa K."/>
            <person name="Ohm R.A."/>
            <person name="Grigoriev I.V."/>
            <person name="Nagy L.G."/>
            <person name="Gibbons J."/>
            <person name="Hibbett D."/>
        </authorList>
    </citation>
    <scope>NUCLEOTIDE SEQUENCE [LARGE SCALE GENOMIC DNA]</scope>
    <source>
        <strain evidence="1">ALCF2SS1-6</strain>
    </source>
</reference>
<evidence type="ECO:0000313" key="2">
    <source>
        <dbReference type="Proteomes" id="UP000313359"/>
    </source>
</evidence>
<protein>
    <submittedName>
        <fullName evidence="1">Uncharacterized protein</fullName>
    </submittedName>
</protein>
<dbReference type="AlphaFoldDB" id="A0A5C2RLN2"/>
<keyword evidence="2" id="KW-1185">Reference proteome</keyword>
<gene>
    <name evidence="1" type="ORF">L227DRAFT_568552</name>
</gene>
<organism evidence="1 2">
    <name type="scientific">Lentinus tigrinus ALCF2SS1-6</name>
    <dbReference type="NCBI Taxonomy" id="1328759"/>
    <lineage>
        <taxon>Eukaryota</taxon>
        <taxon>Fungi</taxon>
        <taxon>Dikarya</taxon>
        <taxon>Basidiomycota</taxon>
        <taxon>Agaricomycotina</taxon>
        <taxon>Agaricomycetes</taxon>
        <taxon>Polyporales</taxon>
        <taxon>Polyporaceae</taxon>
        <taxon>Lentinus</taxon>
    </lineage>
</organism>
<evidence type="ECO:0000313" key="1">
    <source>
        <dbReference type="EMBL" id="RPD52502.1"/>
    </source>
</evidence>
<accession>A0A5C2RLN2</accession>
<proteinExistence type="predicted"/>
<dbReference type="Proteomes" id="UP000313359">
    <property type="component" value="Unassembled WGS sequence"/>
</dbReference>
<name>A0A5C2RLN2_9APHY</name>
<dbReference type="OrthoDB" id="2763251at2759"/>